<protein>
    <submittedName>
        <fullName evidence="1">Uncharacterized protein</fullName>
    </submittedName>
</protein>
<gene>
    <name evidence="1" type="ORF">RHMOL_Rhmol02G0230200</name>
</gene>
<organism evidence="1 2">
    <name type="scientific">Rhododendron molle</name>
    <name type="common">Chinese azalea</name>
    <name type="synonym">Azalea mollis</name>
    <dbReference type="NCBI Taxonomy" id="49168"/>
    <lineage>
        <taxon>Eukaryota</taxon>
        <taxon>Viridiplantae</taxon>
        <taxon>Streptophyta</taxon>
        <taxon>Embryophyta</taxon>
        <taxon>Tracheophyta</taxon>
        <taxon>Spermatophyta</taxon>
        <taxon>Magnoliopsida</taxon>
        <taxon>eudicotyledons</taxon>
        <taxon>Gunneridae</taxon>
        <taxon>Pentapetalae</taxon>
        <taxon>asterids</taxon>
        <taxon>Ericales</taxon>
        <taxon>Ericaceae</taxon>
        <taxon>Ericoideae</taxon>
        <taxon>Rhodoreae</taxon>
        <taxon>Rhododendron</taxon>
    </lineage>
</organism>
<evidence type="ECO:0000313" key="1">
    <source>
        <dbReference type="EMBL" id="KAI8568824.1"/>
    </source>
</evidence>
<evidence type="ECO:0000313" key="2">
    <source>
        <dbReference type="Proteomes" id="UP001062846"/>
    </source>
</evidence>
<sequence length="2151" mass="237357">MASGSPRTRIDQFFASKKKKKSISPSLKPGRGDKDPKATLEASPSAKGSLDNYLVTSQDDNCSDIPLCRAHVSSDREGLVKRSLTLEISSLTSYGNGNVSLSAPYQPQNSEAYGEAQKEGSHVTSCVGDISDRALVNSESAVGAGNSELKQFATNFLSLYCRIWVNGFYFGSTMACSELPPSLSTPLEPKVSAHKRQGSPSLLVVEDKSSKKRHCIVDENESQAKIEATCYDEKDGELAEYGVIPSCGEAFIKGSRGMNVDTHMMEINSSLRKCNTTLAASLYNTECDTPGLTTRARGTPKSTRGSSIFSPGEAFWNEAIEVADGFLVTNDGILVPVAGEHSIAKKRSDIKDMKNLGSVGGDDTSNKILDEGASRVLGVEMNASLRSTGKHGNSLDEEASPLPVKHFSFEDKNMDEETLYASSADNNNGLMHKQGKQQVQEVPLVSDAARQNVGTLRRDHDSITSSTPYIGKRNFSPNSQNNEDSTPSSSVLLKNHLDLRHWLPSEICSTYVKKGISQLYSWQVDCLQVDGVLERRNLVYCASTSAGKSFVAEILMLRRVLSTGKMALLVLPYVSICAEKAEHLEALLEPLGKHVRSYYGNQGGGTLPKDTSVAVCTIEKANSLINRLLEEGRLSEVGIIVIDELHMVGDQSRGYLLELMLTKLRYAAGEGNGKSSSGESSGTSSGKNDPAHGLQIIGMSATLPNVSAVADWLQASLYQTDFRPVPLEEYIKVGNTIYDKKMDVVRTISKTSDLSGKDPDHIVELCNEVVQEGNSVLIFCSSRKGCESTARHVAKFLRKFPASAHDDKNESIDVTSAIDSLGRSPAGLDPILEETLPFGVAYHHAGLTVEERETVETCYRKGLVRVLTATSTLAAGVNLPARRVIFRQPRIGRDFIDGTRYRQMAGRAGRTGIDTKGESILICKPEEVKRIIKIVNDSCPPLHSCLSDDKNGMTHAILEVVAGGIVQTASDIHRYVRCTLLNSTKPFEDVVKSAQDSLKWLCHRKFLEWNEDTKLYSTTPLGRASFGSSLCPEESLIVLDDLSRAREGFVLASDLHLVYLVTPTNVEVEPDWELYYERFMELSALDQSVGNRVGVVEPFLMRMAHGGSMRTANRSRDNTKGLTGRVGMTNHNMLSDEQTLRMCKRFYVALILSRLVQEIPVAEVCEAFKVARGMVQALQENAGRFASMVSVFCERLGWHDLEGLVSKFQNRVSFGVRAEIVELTSIPFVKGSRARALYKAGLRTPQAIAEASVSELVKALFEYSSWTAQENSAQRRIQLGVAKKIKNGARKIVLDKAEEARVAAFSAFKSLGLDVPEFSRPLSLKVAGDATRKEATTSSGEDSTGSFVVGVGVQLTKHSSKLIRDGSENLDKLKLEVGQEKSTKAFDFPLGISDEVKSAAIMQTNFGAENPAAVERPVILDEKNTTVNHIGNAVTSSSGPLLLSGNENRIFDEYHERVEQERHDRENAGFVSKENASDKGPVSAVNTSGGFDSFLDLWDTAQEFYFDIHFSKRPKGNSCVPFEIHGIAICWENSPVYYVNLPKDLFWFKRRNDTLSMTISGDGDDVLAPKHRFELAMQRWNRIVMIMGRKDVKKYTWNLKVQIQVLKVPAVSIQRLGNLNLAVKTLGLELVDSSYYVLSPVFVRDGLDMCIVAWILWPDEERSSNPNLEKEVKKRLSSEAAAAASRSGRWKNQMRIAAHNGCCRRVAQTRALYSVLWKLLISEGLVEALLSIEIPLVNILADMEVWGIGVDMEGCLQARQVLGRKLRYLEKEAYRLAGMTFSLYSAPDIANVLYGRLKLPIPEGSNKAKQHPSTDKHCLDLLRHEHPIIPVIKEHRSLAKLLNCTLGSICSLARLSIRTQKYTLHGHWLQTSTATGRLSMEEPNLQDNWLLLAADYSQIELRIMAHFSKDTSLIELLSKSHGDIFTMIAAKWTEKEESTVTSQERDQTKRLVYGILYGMGPNTLSEQLNCSLDDAAEKIQNFKRCFPGVASWLQEAVTYCRQKGYVKTLKGRKRFLAKIKLGNSKERSKAQRQAVNSICQGSAADIIKIAMINIHSLIVGEVVDSNPATVAAKFHMLRGRCRILLQVHDELVLEADPSVIKEAGWLLQMSMERAASLLVPLRVKMKVGRTWGSLEPFLAEQNEQGVTVPNS</sequence>
<proteinExistence type="predicted"/>
<accession>A0ACC0PUT4</accession>
<reference evidence="1" key="1">
    <citation type="submission" date="2022-02" db="EMBL/GenBank/DDBJ databases">
        <title>Plant Genome Project.</title>
        <authorList>
            <person name="Zhang R.-G."/>
        </authorList>
    </citation>
    <scope>NUCLEOTIDE SEQUENCE</scope>
    <source>
        <strain evidence="1">AT1</strain>
    </source>
</reference>
<dbReference type="EMBL" id="CM046389">
    <property type="protein sequence ID" value="KAI8568824.1"/>
    <property type="molecule type" value="Genomic_DNA"/>
</dbReference>
<comment type="caution">
    <text evidence="1">The sequence shown here is derived from an EMBL/GenBank/DDBJ whole genome shotgun (WGS) entry which is preliminary data.</text>
</comment>
<name>A0ACC0PUT4_RHOML</name>
<dbReference type="Proteomes" id="UP001062846">
    <property type="component" value="Chromosome 2"/>
</dbReference>
<keyword evidence="2" id="KW-1185">Reference proteome</keyword>